<dbReference type="InterPro" id="IPR009057">
    <property type="entry name" value="Homeodomain-like_sf"/>
</dbReference>
<reference evidence="8 9" key="1">
    <citation type="submission" date="2023-07" db="EMBL/GenBank/DDBJ databases">
        <title>Genomic Encyclopedia of Type Strains, Phase IV (KMG-IV): sequencing the most valuable type-strain genomes for metagenomic binning, comparative biology and taxonomic classification.</title>
        <authorList>
            <person name="Goeker M."/>
        </authorList>
    </citation>
    <scope>NUCLEOTIDE SEQUENCE [LARGE SCALE GENOMIC DNA]</scope>
    <source>
        <strain evidence="8 9">DSM 17740</strain>
    </source>
</reference>
<accession>A0ABU0CWI8</accession>
<keyword evidence="5" id="KW-0010">Activator</keyword>
<keyword evidence="2 8" id="KW-0489">Methyltransferase</keyword>
<organism evidence="8 9">
    <name type="scientific">Caldalkalibacillus uzonensis</name>
    <dbReference type="NCBI Taxonomy" id="353224"/>
    <lineage>
        <taxon>Bacteria</taxon>
        <taxon>Bacillati</taxon>
        <taxon>Bacillota</taxon>
        <taxon>Bacilli</taxon>
        <taxon>Bacillales</taxon>
        <taxon>Bacillaceae</taxon>
        <taxon>Caldalkalibacillus</taxon>
    </lineage>
</organism>
<keyword evidence="6" id="KW-0804">Transcription</keyword>
<comment type="cofactor">
    <cofactor evidence="1">
        <name>Zn(2+)</name>
        <dbReference type="ChEBI" id="CHEBI:29105"/>
    </cofactor>
</comment>
<dbReference type="RefSeq" id="WP_307342158.1">
    <property type="nucleotide sequence ID" value="NZ_JAUSUQ010000014.1"/>
</dbReference>
<feature type="domain" description="HTH araC/xylS-type" evidence="7">
    <location>
        <begin position="87"/>
        <end position="185"/>
    </location>
</feature>
<dbReference type="InterPro" id="IPR035451">
    <property type="entry name" value="Ada-like_dom_sf"/>
</dbReference>
<protein>
    <submittedName>
        <fullName evidence="8">AraC family transcriptional regulator of adaptative response / methylphosphotriester-DNA alkyltransferase methyltransferase</fullName>
        <ecNumber evidence="8">2.1.1.-</ecNumber>
    </submittedName>
</protein>
<keyword evidence="4" id="KW-0238">DNA-binding</keyword>
<dbReference type="EMBL" id="JAUSUQ010000014">
    <property type="protein sequence ID" value="MDQ0340473.1"/>
    <property type="molecule type" value="Genomic_DNA"/>
</dbReference>
<dbReference type="InterPro" id="IPR016220">
    <property type="entry name" value="Me-P-triester_DNA_alkyl-Trfase"/>
</dbReference>
<dbReference type="SUPFAM" id="SSF46689">
    <property type="entry name" value="Homeodomain-like"/>
    <property type="match status" value="2"/>
</dbReference>
<proteinExistence type="predicted"/>
<dbReference type="SUPFAM" id="SSF57884">
    <property type="entry name" value="Ada DNA repair protein, N-terminal domain (N-Ada 10)"/>
    <property type="match status" value="1"/>
</dbReference>
<dbReference type="PROSITE" id="PS01124">
    <property type="entry name" value="HTH_ARAC_FAMILY_2"/>
    <property type="match status" value="1"/>
</dbReference>
<evidence type="ECO:0000313" key="8">
    <source>
        <dbReference type="EMBL" id="MDQ0340473.1"/>
    </source>
</evidence>
<evidence type="ECO:0000256" key="2">
    <source>
        <dbReference type="ARBA" id="ARBA00022603"/>
    </source>
</evidence>
<dbReference type="InterPro" id="IPR004026">
    <property type="entry name" value="Ada_DNA_repair_Zn-bd"/>
</dbReference>
<comment type="caution">
    <text evidence="8">The sequence shown here is derived from an EMBL/GenBank/DDBJ whole genome shotgun (WGS) entry which is preliminary data.</text>
</comment>
<dbReference type="GO" id="GO:0032259">
    <property type="term" value="P:methylation"/>
    <property type="evidence" value="ECO:0007669"/>
    <property type="project" value="UniProtKB-KW"/>
</dbReference>
<sequence length="194" mass="22564">MMVDIHKAALWQAVVECDRKYDGIFYYAVKTTGIFCRPSCPSKPPKRENAVFFFDRDEAVQQGYRACKRCRPDLPLSAYDPQQEVINNAKHIMQLEYHKPWTLQSLSQRLGVSPYHLQRLFKQRVGVSPKQFLKQVRIQQAKLLLIKGEHSNTEICFSVGFTDLSQFYRCFRQATGLSPQAYKRSKTRPRGKAK</sequence>
<dbReference type="Gene3D" id="3.40.10.10">
    <property type="entry name" value="DNA Methylphosphotriester Repair Domain"/>
    <property type="match status" value="1"/>
</dbReference>
<dbReference type="EC" id="2.1.1.-" evidence="8"/>
<evidence type="ECO:0000256" key="1">
    <source>
        <dbReference type="ARBA" id="ARBA00001947"/>
    </source>
</evidence>
<dbReference type="InterPro" id="IPR018060">
    <property type="entry name" value="HTH_AraC"/>
</dbReference>
<evidence type="ECO:0000256" key="5">
    <source>
        <dbReference type="ARBA" id="ARBA00023159"/>
    </source>
</evidence>
<dbReference type="PANTHER" id="PTHR43280:SF2">
    <property type="entry name" value="HTH-TYPE TRANSCRIPTIONAL REGULATOR EXSA"/>
    <property type="match status" value="1"/>
</dbReference>
<dbReference type="SMART" id="SM00342">
    <property type="entry name" value="HTH_ARAC"/>
    <property type="match status" value="1"/>
</dbReference>
<keyword evidence="8" id="KW-0808">Transferase</keyword>
<gene>
    <name evidence="8" type="ORF">J2S00_003288</name>
</gene>
<evidence type="ECO:0000313" key="9">
    <source>
        <dbReference type="Proteomes" id="UP001232445"/>
    </source>
</evidence>
<dbReference type="GO" id="GO:0008168">
    <property type="term" value="F:methyltransferase activity"/>
    <property type="evidence" value="ECO:0007669"/>
    <property type="project" value="UniProtKB-KW"/>
</dbReference>
<dbReference type="PANTHER" id="PTHR43280">
    <property type="entry name" value="ARAC-FAMILY TRANSCRIPTIONAL REGULATOR"/>
    <property type="match status" value="1"/>
</dbReference>
<dbReference type="PIRSF" id="PIRSF000408">
    <property type="entry name" value="Alkyltransferas_AdaA"/>
    <property type="match status" value="1"/>
</dbReference>
<dbReference type="Gene3D" id="1.10.10.60">
    <property type="entry name" value="Homeodomain-like"/>
    <property type="match status" value="2"/>
</dbReference>
<dbReference type="Proteomes" id="UP001232445">
    <property type="component" value="Unassembled WGS sequence"/>
</dbReference>
<keyword evidence="3" id="KW-0805">Transcription regulation</keyword>
<dbReference type="Pfam" id="PF12833">
    <property type="entry name" value="HTH_18"/>
    <property type="match status" value="1"/>
</dbReference>
<evidence type="ECO:0000256" key="3">
    <source>
        <dbReference type="ARBA" id="ARBA00023015"/>
    </source>
</evidence>
<dbReference type="Pfam" id="PF02805">
    <property type="entry name" value="Ada_Zn_binding"/>
    <property type="match status" value="1"/>
</dbReference>
<keyword evidence="9" id="KW-1185">Reference proteome</keyword>
<evidence type="ECO:0000259" key="7">
    <source>
        <dbReference type="PROSITE" id="PS01124"/>
    </source>
</evidence>
<name>A0ABU0CWI8_9BACI</name>
<evidence type="ECO:0000256" key="4">
    <source>
        <dbReference type="ARBA" id="ARBA00023125"/>
    </source>
</evidence>
<evidence type="ECO:0000256" key="6">
    <source>
        <dbReference type="ARBA" id="ARBA00023163"/>
    </source>
</evidence>